<keyword evidence="7" id="KW-1185">Reference proteome</keyword>
<comment type="caution">
    <text evidence="6">The sequence shown here is derived from an EMBL/GenBank/DDBJ whole genome shotgun (WGS) entry which is preliminary data.</text>
</comment>
<keyword evidence="3" id="KW-0677">Repeat</keyword>
<keyword evidence="4" id="KW-0175">Coiled coil</keyword>
<dbReference type="AlphaFoldDB" id="A0ABD3FZ26"/>
<dbReference type="SMART" id="SM00368">
    <property type="entry name" value="LRR_RI"/>
    <property type="match status" value="4"/>
</dbReference>
<protein>
    <submittedName>
        <fullName evidence="6">Uncharacterized protein</fullName>
    </submittedName>
</protein>
<proteinExistence type="predicted"/>
<keyword evidence="1" id="KW-0343">GTPase activation</keyword>
<keyword evidence="2" id="KW-0433">Leucine-rich repeat</keyword>
<feature type="region of interest" description="Disordered" evidence="5">
    <location>
        <begin position="74"/>
        <end position="116"/>
    </location>
</feature>
<dbReference type="InterPro" id="IPR027038">
    <property type="entry name" value="RanGap"/>
</dbReference>
<reference evidence="6 7" key="1">
    <citation type="submission" date="2024-09" db="EMBL/GenBank/DDBJ databases">
        <title>Genome sequencing and assembly of Phytophthora oleae, isolate VK10A, causative agent of rot of olive drupes.</title>
        <authorList>
            <person name="Conti Taguali S."/>
            <person name="Riolo M."/>
            <person name="La Spada F."/>
            <person name="Cacciola S.O."/>
            <person name="Dionisio G."/>
        </authorList>
    </citation>
    <scope>NUCLEOTIDE SEQUENCE [LARGE SCALE GENOMIC DNA]</scope>
    <source>
        <strain evidence="6 7">VK10A</strain>
    </source>
</reference>
<dbReference type="SUPFAM" id="SSF52047">
    <property type="entry name" value="RNI-like"/>
    <property type="match status" value="2"/>
</dbReference>
<dbReference type="PANTHER" id="PTHR24113:SF12">
    <property type="entry name" value="RAN GTPASE-ACTIVATING PROTEIN 1"/>
    <property type="match status" value="1"/>
</dbReference>
<evidence type="ECO:0000256" key="4">
    <source>
        <dbReference type="SAM" id="Coils"/>
    </source>
</evidence>
<dbReference type="Proteomes" id="UP001632037">
    <property type="component" value="Unassembled WGS sequence"/>
</dbReference>
<evidence type="ECO:0000256" key="2">
    <source>
        <dbReference type="ARBA" id="ARBA00022614"/>
    </source>
</evidence>
<evidence type="ECO:0000256" key="1">
    <source>
        <dbReference type="ARBA" id="ARBA00022468"/>
    </source>
</evidence>
<feature type="coiled-coil region" evidence="4">
    <location>
        <begin position="830"/>
        <end position="857"/>
    </location>
</feature>
<organism evidence="6 7">
    <name type="scientific">Phytophthora oleae</name>
    <dbReference type="NCBI Taxonomy" id="2107226"/>
    <lineage>
        <taxon>Eukaryota</taxon>
        <taxon>Sar</taxon>
        <taxon>Stramenopiles</taxon>
        <taxon>Oomycota</taxon>
        <taxon>Peronosporomycetes</taxon>
        <taxon>Peronosporales</taxon>
        <taxon>Peronosporaceae</taxon>
        <taxon>Phytophthora</taxon>
    </lineage>
</organism>
<dbReference type="GO" id="GO:0005096">
    <property type="term" value="F:GTPase activator activity"/>
    <property type="evidence" value="ECO:0007669"/>
    <property type="project" value="UniProtKB-KW"/>
</dbReference>
<sequence length="889" mass="101109">MVKPWLKKDAADASVSTTTRIGFRALSSTSFGANLLASLRQRIVRRPKPAAITTQATDEAPVVAAAVQPSSVFTVGAKQPTAPKPPPTFDGEGSDDSEGEDPVGQEREGTARKIPKKKKRLSLGINRWVPKLLDPVEKHRDRVHRKKKYVFSAHRRPPAIFTDSRPPSVIFLSRILEFLHPFEPARVTAYVNKSTAAGVKAFYDLYYPPPRPRRYLVHRLLENRQSVFIAKVMELLSIEDRISASASCWSFYDACNTLPLEFNGVRPVQKFLECYEFPRTSRVHKRFKKTPALLFNGAKAEDLVKITQLLERGSDSEDDLDDSDCFTAVQELSLRKIKGLSALKGKYFEQLLQTLFMGHVSSRLHSLELIDLQLEDAQLKQLARLWRDARFPVLRRLSLANNPFSSRYMRDWVWSFENERFLNLQALDVSHAEMTNQDLQRFIACLSTTPSLQNLTLSNNLCSFPAIQKLREQIQSRALKRLRELHCVAITTDEVAMGYLLEIFQILPPYCPLLQVLNLSGNPLSNPKAAAQLARVFHTNKQLSGWPELMKLSTSSTKTNCSSQCQIRSNIWDMFALGMNLGDDGTRTIATALLQGQPTQIQYLDLSGNCIRSSIDTFVRVLAAKKLPCLRSLAIADNELGSLEFETLSSTLATNCCPRLQILDLSGRRLLYCFFYLNILHITANFARGEGIARFCPFLLSPPARKLWALNLSNNEIPHRGLLRLNETLARGNCKQLHELNLSCNSELKAIASFFDLIRGKGLPSLTILQVGYALSRSEGYELVRDTLRRRSVQELRRLKQLRFEEKLIAIQDENDAKAERDQMRCRRQTQRLREVYDHLENEADRALRRRKQVKKASQLHIHQEIARQKQQRAHARLCRQLDSDVHAA</sequence>
<dbReference type="Gene3D" id="3.80.10.10">
    <property type="entry name" value="Ribonuclease Inhibitor"/>
    <property type="match status" value="2"/>
</dbReference>
<dbReference type="EMBL" id="JBIMZQ010000006">
    <property type="protein sequence ID" value="KAL3670886.1"/>
    <property type="molecule type" value="Genomic_DNA"/>
</dbReference>
<evidence type="ECO:0000256" key="5">
    <source>
        <dbReference type="SAM" id="MobiDB-lite"/>
    </source>
</evidence>
<dbReference type="InterPro" id="IPR032675">
    <property type="entry name" value="LRR_dom_sf"/>
</dbReference>
<dbReference type="PANTHER" id="PTHR24113">
    <property type="entry name" value="RAN GTPASE-ACTIVATING PROTEIN 1"/>
    <property type="match status" value="1"/>
</dbReference>
<accession>A0ABD3FZ26</accession>
<feature type="compositionally biased region" description="Acidic residues" evidence="5">
    <location>
        <begin position="92"/>
        <end position="103"/>
    </location>
</feature>
<evidence type="ECO:0000313" key="7">
    <source>
        <dbReference type="Proteomes" id="UP001632037"/>
    </source>
</evidence>
<evidence type="ECO:0000256" key="3">
    <source>
        <dbReference type="ARBA" id="ARBA00022737"/>
    </source>
</evidence>
<gene>
    <name evidence="6" type="ORF">V7S43_004071</name>
</gene>
<evidence type="ECO:0000313" key="6">
    <source>
        <dbReference type="EMBL" id="KAL3670886.1"/>
    </source>
</evidence>
<name>A0ABD3FZ26_9STRA</name>